<sequence length="214" mass="21890">MMQTEGRHPGEFVMREANGQRSRESLTIAAEQIIEANSVVCRTADPAKVSATASVGAENAGDATIAVGSPGASTAVSPGRYRGVATDATHVTWEDPAGHYIGESVHGTPFPGEISLTITAGTTPTAAGDEFYVVVTGDADAWQHVSFDADAGLPIAGLAIYPATTGVGETVKIAAIVRDAEANANCVAWPASITDAEKTIAKGALARLGIIVRC</sequence>
<proteinExistence type="predicted"/>
<accession>A0A432V155</accession>
<dbReference type="RefSeq" id="WP_128628279.1">
    <property type="nucleotide sequence ID" value="NZ_RKST01000027.1"/>
</dbReference>
<dbReference type="InterPro" id="IPR004195">
    <property type="entry name" value="Head_decoration_D"/>
</dbReference>
<dbReference type="AlphaFoldDB" id="A0A432V155"/>
<evidence type="ECO:0000313" key="1">
    <source>
        <dbReference type="EMBL" id="RUM95927.1"/>
    </source>
</evidence>
<comment type="caution">
    <text evidence="1">The sequence shown here is derived from an EMBL/GenBank/DDBJ whole genome shotgun (WGS) entry which is preliminary data.</text>
</comment>
<dbReference type="Pfam" id="PF02924">
    <property type="entry name" value="HDPD"/>
    <property type="match status" value="1"/>
</dbReference>
<dbReference type="OrthoDB" id="7996345at2"/>
<evidence type="ECO:0000313" key="2">
    <source>
        <dbReference type="Proteomes" id="UP000281647"/>
    </source>
</evidence>
<name>A0A432V155_9HYPH</name>
<dbReference type="Proteomes" id="UP000281647">
    <property type="component" value="Unassembled WGS sequence"/>
</dbReference>
<keyword evidence="2" id="KW-1185">Reference proteome</keyword>
<reference evidence="1 2" key="1">
    <citation type="submission" date="2018-11" db="EMBL/GenBank/DDBJ databases">
        <title>Pseudaminobacter arsenicus sp. nov., an arsenic-resistant bacterium isolated from arsenic-rich aquifers.</title>
        <authorList>
            <person name="Mu Y."/>
        </authorList>
    </citation>
    <scope>NUCLEOTIDE SEQUENCE [LARGE SCALE GENOMIC DNA]</scope>
    <source>
        <strain evidence="1 2">CB3</strain>
    </source>
</reference>
<organism evidence="1 2">
    <name type="scientific">Borborobacter arsenicus</name>
    <dbReference type="NCBI Taxonomy" id="1851146"/>
    <lineage>
        <taxon>Bacteria</taxon>
        <taxon>Pseudomonadati</taxon>
        <taxon>Pseudomonadota</taxon>
        <taxon>Alphaproteobacteria</taxon>
        <taxon>Hyphomicrobiales</taxon>
        <taxon>Phyllobacteriaceae</taxon>
        <taxon>Borborobacter</taxon>
    </lineage>
</organism>
<gene>
    <name evidence="1" type="ORF">EET67_20620</name>
</gene>
<protein>
    <submittedName>
        <fullName evidence="1">Head decoration protein</fullName>
    </submittedName>
</protein>
<dbReference type="EMBL" id="RKST01000027">
    <property type="protein sequence ID" value="RUM95927.1"/>
    <property type="molecule type" value="Genomic_DNA"/>
</dbReference>